<evidence type="ECO:0000313" key="3">
    <source>
        <dbReference type="Proteomes" id="UP000026915"/>
    </source>
</evidence>
<gene>
    <name evidence="2" type="ORF">TCM_043049</name>
</gene>
<dbReference type="InParanoid" id="A0A061FNM6"/>
<evidence type="ECO:0000256" key="1">
    <source>
        <dbReference type="SAM" id="SignalP"/>
    </source>
</evidence>
<dbReference type="AlphaFoldDB" id="A0A061FNM6"/>
<reference evidence="2 3" key="1">
    <citation type="journal article" date="2013" name="Genome Biol.">
        <title>The genome sequence of the most widely cultivated cacao type and its use to identify candidate genes regulating pod color.</title>
        <authorList>
            <person name="Motamayor J.C."/>
            <person name="Mockaitis K."/>
            <person name="Schmutz J."/>
            <person name="Haiminen N."/>
            <person name="Iii D.L."/>
            <person name="Cornejo O."/>
            <person name="Findley S.D."/>
            <person name="Zheng P."/>
            <person name="Utro F."/>
            <person name="Royaert S."/>
            <person name="Saski C."/>
            <person name="Jenkins J."/>
            <person name="Podicheti R."/>
            <person name="Zhao M."/>
            <person name="Scheffler B.E."/>
            <person name="Stack J.C."/>
            <person name="Feltus F.A."/>
            <person name="Mustiga G.M."/>
            <person name="Amores F."/>
            <person name="Phillips W."/>
            <person name="Marelli J.P."/>
            <person name="May G.D."/>
            <person name="Shapiro H."/>
            <person name="Ma J."/>
            <person name="Bustamante C.D."/>
            <person name="Schnell R.J."/>
            <person name="Main D."/>
            <person name="Gilbert D."/>
            <person name="Parida L."/>
            <person name="Kuhn D.N."/>
        </authorList>
    </citation>
    <scope>NUCLEOTIDE SEQUENCE [LARGE SCALE GENOMIC DNA]</scope>
    <source>
        <strain evidence="3">cv. Matina 1-6</strain>
    </source>
</reference>
<feature type="signal peptide" evidence="1">
    <location>
        <begin position="1"/>
        <end position="31"/>
    </location>
</feature>
<feature type="chain" id="PRO_5001598439" evidence="1">
    <location>
        <begin position="32"/>
        <end position="84"/>
    </location>
</feature>
<dbReference type="HOGENOM" id="CLU_2531978_0_0_1"/>
<sequence>MAAASSIKKTPGGFMAMFLATLILCQGFANAEDKQPTLMVMGSEMPHVGESTAGMPLYRSRSDPSVLIPESMVRSTSLQRKRSP</sequence>
<evidence type="ECO:0000313" key="2">
    <source>
        <dbReference type="EMBL" id="EOY18503.1"/>
    </source>
</evidence>
<protein>
    <submittedName>
        <fullName evidence="2">Uncharacterized protein</fullName>
    </submittedName>
</protein>
<keyword evidence="3" id="KW-1185">Reference proteome</keyword>
<proteinExistence type="predicted"/>
<name>A0A061FNM6_THECC</name>
<dbReference type="Proteomes" id="UP000026915">
    <property type="component" value="Chromosome 10"/>
</dbReference>
<dbReference type="Gramene" id="EOY18503">
    <property type="protein sequence ID" value="EOY18503"/>
    <property type="gene ID" value="TCM_043049"/>
</dbReference>
<dbReference type="EMBL" id="CM001888">
    <property type="protein sequence ID" value="EOY18503.1"/>
    <property type="molecule type" value="Genomic_DNA"/>
</dbReference>
<organism evidence="2 3">
    <name type="scientific">Theobroma cacao</name>
    <name type="common">Cacao</name>
    <name type="synonym">Cocoa</name>
    <dbReference type="NCBI Taxonomy" id="3641"/>
    <lineage>
        <taxon>Eukaryota</taxon>
        <taxon>Viridiplantae</taxon>
        <taxon>Streptophyta</taxon>
        <taxon>Embryophyta</taxon>
        <taxon>Tracheophyta</taxon>
        <taxon>Spermatophyta</taxon>
        <taxon>Magnoliopsida</taxon>
        <taxon>eudicotyledons</taxon>
        <taxon>Gunneridae</taxon>
        <taxon>Pentapetalae</taxon>
        <taxon>rosids</taxon>
        <taxon>malvids</taxon>
        <taxon>Malvales</taxon>
        <taxon>Malvaceae</taxon>
        <taxon>Byttnerioideae</taxon>
        <taxon>Theobroma</taxon>
    </lineage>
</organism>
<accession>A0A061FNM6</accession>
<keyword evidence="1" id="KW-0732">Signal</keyword>